<dbReference type="InterPro" id="IPR000866">
    <property type="entry name" value="AhpC/TSA"/>
</dbReference>
<evidence type="ECO:0000256" key="1">
    <source>
        <dbReference type="SAM" id="Phobius"/>
    </source>
</evidence>
<dbReference type="Proteomes" id="UP001329151">
    <property type="component" value="Chromosome"/>
</dbReference>
<feature type="transmembrane region" description="Helical" evidence="1">
    <location>
        <begin position="67"/>
        <end position="84"/>
    </location>
</feature>
<gene>
    <name evidence="3" type="ORF">RGQ30_06650</name>
</gene>
<dbReference type="AlphaFoldDB" id="A0AA86J1J9"/>
<feature type="transmembrane region" description="Helical" evidence="1">
    <location>
        <begin position="7"/>
        <end position="28"/>
    </location>
</feature>
<dbReference type="Gene3D" id="3.40.30.10">
    <property type="entry name" value="Glutaredoxin"/>
    <property type="match status" value="1"/>
</dbReference>
<evidence type="ECO:0000313" key="3">
    <source>
        <dbReference type="EMBL" id="BET25164.1"/>
    </source>
</evidence>
<feature type="transmembrane region" description="Helical" evidence="1">
    <location>
        <begin position="90"/>
        <end position="109"/>
    </location>
</feature>
<keyword evidence="1" id="KW-1133">Transmembrane helix</keyword>
<proteinExistence type="predicted"/>
<accession>A0AA86J1J9</accession>
<dbReference type="PROSITE" id="PS51352">
    <property type="entry name" value="THIOREDOXIN_2"/>
    <property type="match status" value="1"/>
</dbReference>
<feature type="domain" description="Thioredoxin" evidence="2">
    <location>
        <begin position="120"/>
        <end position="281"/>
    </location>
</feature>
<dbReference type="EMBL" id="AP028947">
    <property type="protein sequence ID" value="BET25164.1"/>
    <property type="molecule type" value="Genomic_DNA"/>
</dbReference>
<dbReference type="InterPro" id="IPR013766">
    <property type="entry name" value="Thioredoxin_domain"/>
</dbReference>
<dbReference type="InterPro" id="IPR036249">
    <property type="entry name" value="Thioredoxin-like_sf"/>
</dbReference>
<dbReference type="GO" id="GO:0016209">
    <property type="term" value="F:antioxidant activity"/>
    <property type="evidence" value="ECO:0007669"/>
    <property type="project" value="InterPro"/>
</dbReference>
<sequence>MNKAKSLFIVFFLLLINLSLLHVATLSWHSPLGAGWMGVFVLALPNFYLFVWMFMGRRARTSRNLHLLMATNLMGIALVLTDPAMEANPWPLVLGNLIFFSSIAYIFWYSHLGERNNVQLKEGEKLPAFELKTLEGTRFSSEQLKGAAWLLIFYRGNWCPLCMTQIREVAGRYIELDRLGVKVALISPQPETKTQDLAKRFKVPMAFFVDVDFKTSKKLNLVADNGVPFGLKWFGHGEHTVLPTVLIINKHGRIVYSDQTSNYRVRPEPDQFLEVARQKLAVTEA</sequence>
<evidence type="ECO:0000313" key="4">
    <source>
        <dbReference type="Proteomes" id="UP001329151"/>
    </source>
</evidence>
<evidence type="ECO:0000259" key="2">
    <source>
        <dbReference type="PROSITE" id="PS51352"/>
    </source>
</evidence>
<keyword evidence="4" id="KW-1185">Reference proteome</keyword>
<name>A0AA86J1J9_9BURK</name>
<dbReference type="GO" id="GO:0016491">
    <property type="term" value="F:oxidoreductase activity"/>
    <property type="evidence" value="ECO:0007669"/>
    <property type="project" value="InterPro"/>
</dbReference>
<dbReference type="SUPFAM" id="SSF52833">
    <property type="entry name" value="Thioredoxin-like"/>
    <property type="match status" value="1"/>
</dbReference>
<dbReference type="Pfam" id="PF00578">
    <property type="entry name" value="AhpC-TSA"/>
    <property type="match status" value="1"/>
</dbReference>
<feature type="transmembrane region" description="Helical" evidence="1">
    <location>
        <begin position="34"/>
        <end position="55"/>
    </location>
</feature>
<organism evidence="3 4">
    <name type="scientific">Limnobacter thiooxidans</name>
    <dbReference type="NCBI Taxonomy" id="131080"/>
    <lineage>
        <taxon>Bacteria</taxon>
        <taxon>Pseudomonadati</taxon>
        <taxon>Pseudomonadota</taxon>
        <taxon>Betaproteobacteria</taxon>
        <taxon>Burkholderiales</taxon>
        <taxon>Burkholderiaceae</taxon>
        <taxon>Limnobacter</taxon>
    </lineage>
</organism>
<keyword evidence="1" id="KW-0812">Transmembrane</keyword>
<reference evidence="3 4" key="1">
    <citation type="submission" date="2023-10" db="EMBL/GenBank/DDBJ databases">
        <title>Complete Genome Sequence of Limnobacter thiooxidans CS-K2T, Isolated from freshwater lake sediments in Bavaria, Germany.</title>
        <authorList>
            <person name="Naruki M."/>
            <person name="Watanabe A."/>
            <person name="Warashina T."/>
            <person name="Morita T."/>
            <person name="Arakawa K."/>
        </authorList>
    </citation>
    <scope>NUCLEOTIDE SEQUENCE [LARGE SCALE GENOMIC DNA]</scope>
    <source>
        <strain evidence="3 4">CS-K2</strain>
    </source>
</reference>
<protein>
    <recommendedName>
        <fullName evidence="2">Thioredoxin domain-containing protein</fullName>
    </recommendedName>
</protein>
<dbReference type="KEGG" id="lto:RGQ30_06650"/>
<keyword evidence="1" id="KW-0472">Membrane</keyword>